<keyword evidence="7" id="KW-0547">Nucleotide-binding</keyword>
<feature type="region of interest" description="Disordered" evidence="13">
    <location>
        <begin position="288"/>
        <end position="314"/>
    </location>
</feature>
<feature type="region of interest" description="Disordered" evidence="13">
    <location>
        <begin position="229"/>
        <end position="260"/>
    </location>
</feature>
<dbReference type="GO" id="GO:0006747">
    <property type="term" value="P:FAD biosynthetic process"/>
    <property type="evidence" value="ECO:0007669"/>
    <property type="project" value="TreeGrafter"/>
</dbReference>
<keyword evidence="4" id="KW-0288">FMN</keyword>
<proteinExistence type="predicted"/>
<dbReference type="PANTHER" id="PTHR23293:SF9">
    <property type="entry name" value="FAD SYNTHASE"/>
    <property type="match status" value="1"/>
</dbReference>
<dbReference type="InParanoid" id="A0A165EI71"/>
<evidence type="ECO:0000259" key="14">
    <source>
        <dbReference type="Pfam" id="PF01507"/>
    </source>
</evidence>
<dbReference type="STRING" id="1353952.A0A165EI71"/>
<evidence type="ECO:0000256" key="3">
    <source>
        <dbReference type="ARBA" id="ARBA00022630"/>
    </source>
</evidence>
<keyword evidence="3" id="KW-0285">Flavoprotein</keyword>
<keyword evidence="15" id="KW-0378">Hydrolase</keyword>
<evidence type="ECO:0000256" key="2">
    <source>
        <dbReference type="ARBA" id="ARBA00012393"/>
    </source>
</evidence>
<evidence type="ECO:0000256" key="9">
    <source>
        <dbReference type="ARBA" id="ARBA00022840"/>
    </source>
</evidence>
<dbReference type="Gene3D" id="3.40.50.620">
    <property type="entry name" value="HUPs"/>
    <property type="match status" value="1"/>
</dbReference>
<keyword evidence="16" id="KW-1185">Reference proteome</keyword>
<protein>
    <recommendedName>
        <fullName evidence="2">FAD synthase</fullName>
        <ecNumber evidence="2">2.7.7.2</ecNumber>
    </recommendedName>
    <alternativeName>
        <fullName evidence="10">FAD pyrophosphorylase</fullName>
    </alternativeName>
    <alternativeName>
        <fullName evidence="11">FMN adenylyltransferase</fullName>
    </alternativeName>
</protein>
<dbReference type="EC" id="2.7.7.2" evidence="2"/>
<dbReference type="CDD" id="cd23948">
    <property type="entry name" value="FAD_synthase"/>
    <property type="match status" value="1"/>
</dbReference>
<evidence type="ECO:0000256" key="4">
    <source>
        <dbReference type="ARBA" id="ARBA00022643"/>
    </source>
</evidence>
<evidence type="ECO:0000313" key="16">
    <source>
        <dbReference type="Proteomes" id="UP000076842"/>
    </source>
</evidence>
<keyword evidence="5" id="KW-0808">Transferase</keyword>
<dbReference type="Pfam" id="PF01507">
    <property type="entry name" value="PAPS_reduct"/>
    <property type="match status" value="1"/>
</dbReference>
<comment type="catalytic activity">
    <reaction evidence="12">
        <text>FMN + ATP + H(+) = FAD + diphosphate</text>
        <dbReference type="Rhea" id="RHEA:17237"/>
        <dbReference type="ChEBI" id="CHEBI:15378"/>
        <dbReference type="ChEBI" id="CHEBI:30616"/>
        <dbReference type="ChEBI" id="CHEBI:33019"/>
        <dbReference type="ChEBI" id="CHEBI:57692"/>
        <dbReference type="ChEBI" id="CHEBI:58210"/>
        <dbReference type="EC" id="2.7.7.2"/>
    </reaction>
</comment>
<dbReference type="Proteomes" id="UP000076842">
    <property type="component" value="Unassembled WGS sequence"/>
</dbReference>
<dbReference type="OrthoDB" id="270728at2759"/>
<accession>A0A165EI71</accession>
<dbReference type="GO" id="GO:0003919">
    <property type="term" value="F:FMN adenylyltransferase activity"/>
    <property type="evidence" value="ECO:0007669"/>
    <property type="project" value="UniProtKB-EC"/>
</dbReference>
<dbReference type="SUPFAM" id="SSF52402">
    <property type="entry name" value="Adenine nucleotide alpha hydrolases-like"/>
    <property type="match status" value="1"/>
</dbReference>
<evidence type="ECO:0000256" key="1">
    <source>
        <dbReference type="ARBA" id="ARBA00004726"/>
    </source>
</evidence>
<evidence type="ECO:0000256" key="11">
    <source>
        <dbReference type="ARBA" id="ARBA00031871"/>
    </source>
</evidence>
<evidence type="ECO:0000256" key="7">
    <source>
        <dbReference type="ARBA" id="ARBA00022741"/>
    </source>
</evidence>
<evidence type="ECO:0000256" key="13">
    <source>
        <dbReference type="SAM" id="MobiDB-lite"/>
    </source>
</evidence>
<dbReference type="GO" id="GO:0016787">
    <property type="term" value="F:hydrolase activity"/>
    <property type="evidence" value="ECO:0007669"/>
    <property type="project" value="UniProtKB-KW"/>
</dbReference>
<keyword evidence="6" id="KW-0548">Nucleotidyltransferase</keyword>
<feature type="domain" description="Phosphoadenosine phosphosulphate reductase" evidence="14">
    <location>
        <begin position="39"/>
        <end position="205"/>
    </location>
</feature>
<gene>
    <name evidence="15" type="ORF">CALCODRAFT_369783</name>
</gene>
<dbReference type="InterPro" id="IPR002500">
    <property type="entry name" value="PAPS_reduct_dom"/>
</dbReference>
<dbReference type="EMBL" id="KV424004">
    <property type="protein sequence ID" value="KZT54919.1"/>
    <property type="molecule type" value="Genomic_DNA"/>
</dbReference>
<dbReference type="GO" id="GO:0005524">
    <property type="term" value="F:ATP binding"/>
    <property type="evidence" value="ECO:0007669"/>
    <property type="project" value="UniProtKB-KW"/>
</dbReference>
<evidence type="ECO:0000256" key="5">
    <source>
        <dbReference type="ARBA" id="ARBA00022679"/>
    </source>
</evidence>
<keyword evidence="8" id="KW-0274">FAD</keyword>
<dbReference type="AlphaFoldDB" id="A0A165EI71"/>
<evidence type="ECO:0000313" key="15">
    <source>
        <dbReference type="EMBL" id="KZT54919.1"/>
    </source>
</evidence>
<dbReference type="PANTHER" id="PTHR23293">
    <property type="entry name" value="FAD SYNTHETASE-RELATED FMN ADENYLYLTRANSFERASE"/>
    <property type="match status" value="1"/>
</dbReference>
<comment type="pathway">
    <text evidence="1">Cofactor biosynthesis; FAD biosynthesis; FAD from FMN: step 1/1.</text>
</comment>
<reference evidence="15 16" key="1">
    <citation type="journal article" date="2016" name="Mol. Biol. Evol.">
        <title>Comparative Genomics of Early-Diverging Mushroom-Forming Fungi Provides Insights into the Origins of Lignocellulose Decay Capabilities.</title>
        <authorList>
            <person name="Nagy L.G."/>
            <person name="Riley R."/>
            <person name="Tritt A."/>
            <person name="Adam C."/>
            <person name="Daum C."/>
            <person name="Floudas D."/>
            <person name="Sun H."/>
            <person name="Yadav J.S."/>
            <person name="Pangilinan J."/>
            <person name="Larsson K.H."/>
            <person name="Matsuura K."/>
            <person name="Barry K."/>
            <person name="Labutti K."/>
            <person name="Kuo R."/>
            <person name="Ohm R.A."/>
            <person name="Bhattacharya S.S."/>
            <person name="Shirouzu T."/>
            <person name="Yoshinaga Y."/>
            <person name="Martin F.M."/>
            <person name="Grigoriev I.V."/>
            <person name="Hibbett D.S."/>
        </authorList>
    </citation>
    <scope>NUCLEOTIDE SEQUENCE [LARGE SCALE GENOMIC DNA]</scope>
    <source>
        <strain evidence="15 16">HHB12733</strain>
    </source>
</reference>
<name>A0A165EI71_9BASI</name>
<organism evidence="15 16">
    <name type="scientific">Calocera cornea HHB12733</name>
    <dbReference type="NCBI Taxonomy" id="1353952"/>
    <lineage>
        <taxon>Eukaryota</taxon>
        <taxon>Fungi</taxon>
        <taxon>Dikarya</taxon>
        <taxon>Basidiomycota</taxon>
        <taxon>Agaricomycotina</taxon>
        <taxon>Dacrymycetes</taxon>
        <taxon>Dacrymycetales</taxon>
        <taxon>Dacrymycetaceae</taxon>
        <taxon>Calocera</taxon>
    </lineage>
</organism>
<evidence type="ECO:0000256" key="8">
    <source>
        <dbReference type="ARBA" id="ARBA00022827"/>
    </source>
</evidence>
<keyword evidence="9" id="KW-0067">ATP-binding</keyword>
<sequence>MGASLSPFASAPLPVRGCALLVHALDCHDAHARHREEHVAISFNGGKDCTVLLHLLAAVLLQRHPPPSSSPSAPPPWPPIPSIYVSQPSPFPLMESFVHLSEPYYSLSLHRTSNLGMRPALASYLHLRPQIRAVMVGTRRADPHGKELDFCQPTDRGWPDFVRVHPVINWRYEQVWAFLRQWDVPYCELYDQGYTSLGSTYNTHPNPALRRPDGTFRPAYELEDEALERAGRDDSVRGPPGATEPAVAAVEDGKEGRGSRAKAAAGTVAVAAAAAAGAVGAANGYALHGKEGDGAPQQQAQGLRGAEEEEDVLL</sequence>
<evidence type="ECO:0000256" key="6">
    <source>
        <dbReference type="ARBA" id="ARBA00022695"/>
    </source>
</evidence>
<evidence type="ECO:0000256" key="10">
    <source>
        <dbReference type="ARBA" id="ARBA00031145"/>
    </source>
</evidence>
<dbReference type="FunCoup" id="A0A165EI71">
    <property type="interactions" value="130"/>
</dbReference>
<evidence type="ECO:0000256" key="12">
    <source>
        <dbReference type="ARBA" id="ARBA00049494"/>
    </source>
</evidence>
<dbReference type="InterPro" id="IPR014729">
    <property type="entry name" value="Rossmann-like_a/b/a_fold"/>
</dbReference>